<keyword evidence="1" id="KW-0808">Transferase</keyword>
<dbReference type="Gene3D" id="3.20.10.10">
    <property type="entry name" value="D-amino Acid Aminotransferase, subunit A, domain 2"/>
    <property type="match status" value="1"/>
</dbReference>
<gene>
    <name evidence="1" type="ORF">J3491_08770</name>
</gene>
<dbReference type="SUPFAM" id="SSF56752">
    <property type="entry name" value="D-aminoacid aminotransferase-like PLP-dependent enzymes"/>
    <property type="match status" value="1"/>
</dbReference>
<dbReference type="InterPro" id="IPR036038">
    <property type="entry name" value="Aminotransferase-like"/>
</dbReference>
<accession>A0AAW4IXT5</accession>
<dbReference type="InterPro" id="IPR043132">
    <property type="entry name" value="BCAT-like_C"/>
</dbReference>
<dbReference type="Proteomes" id="UP000664161">
    <property type="component" value="Unassembled WGS sequence"/>
</dbReference>
<sequence length="346" mass="37522">MPTSDIALPLANAASLPSSAWHCLQLAGQHLEALDLDAAKQQSAASAVALDNRGLAYADGFFTTMGVVDGQILWQQQHRQRLLSHAKALQLDIDCPALMSQLSVYGKQLQQGMLKLIVTRSTQAVRGYGYASDAAGRACDVWLKVAAMPVKTAEQITLPDGRRMPRQPNCAAVCLSAKVASLPPPLAGLKSLNRLDNVLASGELQRYKTQWLNAQPVPNPPQPEIAEGLLRDMSGHWVEGTMSNVFYQLAESPPPVSTSSDNDQTQANYLTTGQWYTPSMAQSGVAGVMRQVIIDALANTERPVVMRSLHDEDLPQITRLFFCNALRGVMPMSSLTLLSGEVVEFN</sequence>
<dbReference type="AlphaFoldDB" id="A0AAW4IXT5"/>
<dbReference type="Gene3D" id="3.30.470.10">
    <property type="match status" value="1"/>
</dbReference>
<evidence type="ECO:0000313" key="2">
    <source>
        <dbReference type="Proteomes" id="UP000664161"/>
    </source>
</evidence>
<name>A0AAW4IXT5_9GAMM</name>
<reference evidence="1 2" key="1">
    <citation type="submission" date="2021-03" db="EMBL/GenBank/DDBJ databases">
        <authorList>
            <person name="Shang D.-D."/>
            <person name="Du Z.-J."/>
            <person name="Chen G.-J."/>
        </authorList>
    </citation>
    <scope>NUCLEOTIDE SEQUENCE [LARGE SCALE GENOMIC DNA]</scope>
    <source>
        <strain evidence="1 2">F2608</strain>
    </source>
</reference>
<proteinExistence type="predicted"/>
<comment type="caution">
    <text evidence="1">The sequence shown here is derived from an EMBL/GenBank/DDBJ whole genome shotgun (WGS) entry which is preliminary data.</text>
</comment>
<keyword evidence="2" id="KW-1185">Reference proteome</keyword>
<organism evidence="1 2">
    <name type="scientific">Psychrobacter halodurans</name>
    <dbReference type="NCBI Taxonomy" id="2818439"/>
    <lineage>
        <taxon>Bacteria</taxon>
        <taxon>Pseudomonadati</taxon>
        <taxon>Pseudomonadota</taxon>
        <taxon>Gammaproteobacteria</taxon>
        <taxon>Moraxellales</taxon>
        <taxon>Moraxellaceae</taxon>
        <taxon>Psychrobacter</taxon>
    </lineage>
</organism>
<dbReference type="InterPro" id="IPR001544">
    <property type="entry name" value="Aminotrans_IV"/>
</dbReference>
<dbReference type="RefSeq" id="WP_207969893.1">
    <property type="nucleotide sequence ID" value="NZ_JAGBKN010000018.1"/>
</dbReference>
<dbReference type="Pfam" id="PF01063">
    <property type="entry name" value="Aminotran_4"/>
    <property type="match status" value="1"/>
</dbReference>
<keyword evidence="1" id="KW-0032">Aminotransferase</keyword>
<dbReference type="GO" id="GO:0008483">
    <property type="term" value="F:transaminase activity"/>
    <property type="evidence" value="ECO:0007669"/>
    <property type="project" value="UniProtKB-KW"/>
</dbReference>
<protein>
    <submittedName>
        <fullName evidence="1">Aminotransferase class IV</fullName>
    </submittedName>
</protein>
<dbReference type="EMBL" id="JAGBKN010000018">
    <property type="protein sequence ID" value="MBO1517425.1"/>
    <property type="molecule type" value="Genomic_DNA"/>
</dbReference>
<dbReference type="InterPro" id="IPR043131">
    <property type="entry name" value="BCAT-like_N"/>
</dbReference>
<evidence type="ECO:0000313" key="1">
    <source>
        <dbReference type="EMBL" id="MBO1517425.1"/>
    </source>
</evidence>